<dbReference type="EMBL" id="QCYY01001507">
    <property type="protein sequence ID" value="ROT77592.1"/>
    <property type="molecule type" value="Genomic_DNA"/>
</dbReference>
<dbReference type="AlphaFoldDB" id="A0A3R7SVR6"/>
<keyword evidence="2" id="KW-0472">Membrane</keyword>
<dbReference type="Proteomes" id="UP000283509">
    <property type="component" value="Unassembled WGS sequence"/>
</dbReference>
<evidence type="ECO:0000256" key="1">
    <source>
        <dbReference type="SAM" id="MobiDB-lite"/>
    </source>
</evidence>
<dbReference type="PRINTS" id="PR01217">
    <property type="entry name" value="PRICHEXTENSN"/>
</dbReference>
<evidence type="ECO:0000313" key="4">
    <source>
        <dbReference type="Proteomes" id="UP000283509"/>
    </source>
</evidence>
<evidence type="ECO:0000256" key="2">
    <source>
        <dbReference type="SAM" id="Phobius"/>
    </source>
</evidence>
<protein>
    <submittedName>
        <fullName evidence="3">Uncharacterized protein</fullName>
    </submittedName>
</protein>
<keyword evidence="2" id="KW-1133">Transmembrane helix</keyword>
<reference evidence="3 4" key="2">
    <citation type="submission" date="2019-01" db="EMBL/GenBank/DDBJ databases">
        <title>The decoding of complex shrimp genome reveals the adaptation for benthos swimmer, frequently molting mechanism and breeding impact on genome.</title>
        <authorList>
            <person name="Sun Y."/>
            <person name="Gao Y."/>
            <person name="Yu Y."/>
        </authorList>
    </citation>
    <scope>NUCLEOTIDE SEQUENCE [LARGE SCALE GENOMIC DNA]</scope>
    <source>
        <tissue evidence="3">Muscle</tissue>
    </source>
</reference>
<evidence type="ECO:0000313" key="3">
    <source>
        <dbReference type="EMBL" id="ROT77592.1"/>
    </source>
</evidence>
<name>A0A3R7SVR6_PENVA</name>
<keyword evidence="2" id="KW-0812">Transmembrane</keyword>
<keyword evidence="4" id="KW-1185">Reference proteome</keyword>
<reference evidence="3 4" key="1">
    <citation type="submission" date="2018-04" db="EMBL/GenBank/DDBJ databases">
        <authorList>
            <person name="Zhang X."/>
            <person name="Yuan J."/>
            <person name="Li F."/>
            <person name="Xiang J."/>
        </authorList>
    </citation>
    <scope>NUCLEOTIDE SEQUENCE [LARGE SCALE GENOMIC DNA]</scope>
    <source>
        <tissue evidence="3">Muscle</tissue>
    </source>
</reference>
<gene>
    <name evidence="3" type="ORF">C7M84_003746</name>
</gene>
<sequence length="477" mass="52823">MRVRDVVTGTRLESSSPSLLTGLILAYPDSNCTLSRPVHQSSNPYKEIESSKSDVLSLLLLPSLNSFTYSPTSPNHILSTSLLSPIRFGFVSYIGHLWSFILFLLLYFPSLALILFSLSFSYLLFPFSPPFLSFLCYTPISLTFSLFFYLLIFSLLWFSFYLSSLILFSLLFYLYFSSHPFTSLDPFLLLPLSPFSSLLSSSYHFIPISFLSSPSLAPISTYLTPLLLSPYPLLHFPPSSPFTSFPFSFLSSLFSHPFTSLPFPLPPPSSLSTLPPLYTHLPPLPLPSPFHLSSFPPTPFFVFHPPTPHTLSPPTPISFPLPPFPSSFPHPSTSFSHSPYPLPSYFPPTPSSLSTPPPHTLSPPIHPPTYRPHPSATTPPPTPFPHVRHPTPSPPPAPRNTTWGPLLQLDLCGSTILLERASSPDYPLNGDCKSLVKTDRGVESRIVLSPFFVDAGSDLGGRSEETPPIPLYIRLQG</sequence>
<proteinExistence type="predicted"/>
<accession>A0A3R7SVR6</accession>
<organism evidence="3 4">
    <name type="scientific">Penaeus vannamei</name>
    <name type="common">Whiteleg shrimp</name>
    <name type="synonym">Litopenaeus vannamei</name>
    <dbReference type="NCBI Taxonomy" id="6689"/>
    <lineage>
        <taxon>Eukaryota</taxon>
        <taxon>Metazoa</taxon>
        <taxon>Ecdysozoa</taxon>
        <taxon>Arthropoda</taxon>
        <taxon>Crustacea</taxon>
        <taxon>Multicrustacea</taxon>
        <taxon>Malacostraca</taxon>
        <taxon>Eumalacostraca</taxon>
        <taxon>Eucarida</taxon>
        <taxon>Decapoda</taxon>
        <taxon>Dendrobranchiata</taxon>
        <taxon>Penaeoidea</taxon>
        <taxon>Penaeidae</taxon>
        <taxon>Penaeus</taxon>
    </lineage>
</organism>
<comment type="caution">
    <text evidence="3">The sequence shown here is derived from an EMBL/GenBank/DDBJ whole genome shotgun (WGS) entry which is preliminary data.</text>
</comment>
<feature type="transmembrane region" description="Helical" evidence="2">
    <location>
        <begin position="97"/>
        <end position="125"/>
    </location>
</feature>
<feature type="transmembrane region" description="Helical" evidence="2">
    <location>
        <begin position="131"/>
        <end position="151"/>
    </location>
</feature>
<feature type="transmembrane region" description="Helical" evidence="2">
    <location>
        <begin position="158"/>
        <end position="176"/>
    </location>
</feature>
<feature type="compositionally biased region" description="Pro residues" evidence="1">
    <location>
        <begin position="349"/>
        <end position="384"/>
    </location>
</feature>
<feature type="region of interest" description="Disordered" evidence="1">
    <location>
        <begin position="349"/>
        <end position="400"/>
    </location>
</feature>